<name>A0ABT1MXR7_9GAMM</name>
<protein>
    <submittedName>
        <fullName evidence="5">Porin</fullName>
    </submittedName>
</protein>
<dbReference type="InterPro" id="IPR050298">
    <property type="entry name" value="Gram-neg_bact_OMP"/>
</dbReference>
<keyword evidence="3" id="KW-0472">Membrane</keyword>
<organism evidence="5 6">
    <name type="scientific">Photobacterium pectinilyticum</name>
    <dbReference type="NCBI Taxonomy" id="2906793"/>
    <lineage>
        <taxon>Bacteria</taxon>
        <taxon>Pseudomonadati</taxon>
        <taxon>Pseudomonadota</taxon>
        <taxon>Gammaproteobacteria</taxon>
        <taxon>Vibrionales</taxon>
        <taxon>Vibrionaceae</taxon>
        <taxon>Photobacterium</taxon>
    </lineage>
</organism>
<dbReference type="SUPFAM" id="SSF56935">
    <property type="entry name" value="Porins"/>
    <property type="match status" value="1"/>
</dbReference>
<feature type="signal peptide" evidence="4">
    <location>
        <begin position="1"/>
        <end position="19"/>
    </location>
</feature>
<dbReference type="Gene3D" id="2.40.160.10">
    <property type="entry name" value="Porin"/>
    <property type="match status" value="1"/>
</dbReference>
<dbReference type="PANTHER" id="PTHR34501">
    <property type="entry name" value="PROTEIN YDDL-RELATED"/>
    <property type="match status" value="1"/>
</dbReference>
<dbReference type="InterPro" id="IPR023614">
    <property type="entry name" value="Porin_dom_sf"/>
</dbReference>
<evidence type="ECO:0000256" key="3">
    <source>
        <dbReference type="ARBA" id="ARBA00023136"/>
    </source>
</evidence>
<dbReference type="InterPro" id="IPR033900">
    <property type="entry name" value="Gram_neg_porin_domain"/>
</dbReference>
<dbReference type="Proteomes" id="UP001524460">
    <property type="component" value="Unassembled WGS sequence"/>
</dbReference>
<keyword evidence="6" id="KW-1185">Reference proteome</keyword>
<evidence type="ECO:0000256" key="4">
    <source>
        <dbReference type="SAM" id="SignalP"/>
    </source>
</evidence>
<reference evidence="5 6" key="1">
    <citation type="submission" date="2022-07" db="EMBL/GenBank/DDBJ databases">
        <title>Photobacterium pectinilyticum sp. nov., a marine bacterium isolated from surface seawater of Qingdao offshore.</title>
        <authorList>
            <person name="Wang X."/>
        </authorList>
    </citation>
    <scope>NUCLEOTIDE SEQUENCE [LARGE SCALE GENOMIC DNA]</scope>
    <source>
        <strain evidence="5 6">ZSDE20</strain>
    </source>
</reference>
<evidence type="ECO:0000313" key="6">
    <source>
        <dbReference type="Proteomes" id="UP001524460"/>
    </source>
</evidence>
<dbReference type="RefSeq" id="WP_255040225.1">
    <property type="nucleotide sequence ID" value="NZ_JANEYT010000001.1"/>
</dbReference>
<evidence type="ECO:0000313" key="5">
    <source>
        <dbReference type="EMBL" id="MCQ1056637.1"/>
    </source>
</evidence>
<feature type="chain" id="PRO_5045759586" evidence="4">
    <location>
        <begin position="20"/>
        <end position="320"/>
    </location>
</feature>
<comment type="caution">
    <text evidence="5">The sequence shown here is derived from an EMBL/GenBank/DDBJ whole genome shotgun (WGS) entry which is preliminary data.</text>
</comment>
<gene>
    <name evidence="5" type="ORF">NHN17_00975</name>
</gene>
<keyword evidence="2 4" id="KW-0732">Signal</keyword>
<sequence length="320" mass="36155">MIKKIAVCSLCLVSSVANAAWVHSNDSSRLWLGGRAETIMTSRDSSKYDNSKQEVYSSWRDSTRLRLRVLGEHFIDYQTRAFGSYEFEMHAKNDSSRVRQTYVGIKRDQLGSVSFGKQETALKKLSRFTYYGSSFAGNDAVYLVHGASDRLDRNSFVHAELGRFDIYADYTVNEHANSNTYSATTIYTHPLGLKFGANFLSGEWQGDSIYQYSAGVNYDVESYEVGALYTGGKDHNDTDKGGLEVAARYRLNLSDSRVTLALIYNKLDEAEKYGPAENQLEWLASEIEYRIGKVRAYGGYQFDFSDANDDGVRLGLRYDF</sequence>
<accession>A0ABT1MXR7</accession>
<comment type="subcellular location">
    <subcellularLocation>
        <location evidence="1">Cell outer membrane</location>
        <topology evidence="1">Multi-pass membrane protein</topology>
    </subcellularLocation>
</comment>
<dbReference type="CDD" id="cd00342">
    <property type="entry name" value="gram_neg_porins"/>
    <property type="match status" value="1"/>
</dbReference>
<dbReference type="PANTHER" id="PTHR34501:SF2">
    <property type="entry name" value="OUTER MEMBRANE PORIN F-RELATED"/>
    <property type="match status" value="1"/>
</dbReference>
<evidence type="ECO:0000256" key="1">
    <source>
        <dbReference type="ARBA" id="ARBA00004571"/>
    </source>
</evidence>
<dbReference type="EMBL" id="JANEYT010000001">
    <property type="protein sequence ID" value="MCQ1056637.1"/>
    <property type="molecule type" value="Genomic_DNA"/>
</dbReference>
<evidence type="ECO:0000256" key="2">
    <source>
        <dbReference type="ARBA" id="ARBA00022729"/>
    </source>
</evidence>
<proteinExistence type="predicted"/>